<comment type="subunit">
    <text evidence="8">The complex is composed of six subunits: RnfA, RnfB, RnfC, RnfD, RnfE and RnfG.</text>
</comment>
<evidence type="ECO:0000259" key="9">
    <source>
        <dbReference type="PROSITE" id="PS51379"/>
    </source>
</evidence>
<dbReference type="SUPFAM" id="SSF46548">
    <property type="entry name" value="alpha-helical ferredoxin"/>
    <property type="match status" value="1"/>
</dbReference>
<dbReference type="STRING" id="1797197.A2Y75_09420"/>
<dbReference type="InterPro" id="IPR017900">
    <property type="entry name" value="4Fe4S_Fe_S_CS"/>
</dbReference>
<proteinExistence type="inferred from homology"/>
<dbReference type="EC" id="7.-.-.-" evidence="8"/>
<keyword evidence="5 8" id="KW-0249">Electron transport</keyword>
<dbReference type="HAMAP" id="MF_00461">
    <property type="entry name" value="RsxC_RnfC"/>
    <property type="match status" value="1"/>
</dbReference>
<keyword evidence="6 8" id="KW-0408">Iron</keyword>
<evidence type="ECO:0000256" key="6">
    <source>
        <dbReference type="ARBA" id="ARBA00023004"/>
    </source>
</evidence>
<keyword evidence="1 8" id="KW-0813">Transport</keyword>
<dbReference type="PANTHER" id="PTHR43034">
    <property type="entry name" value="ION-TRANSLOCATING OXIDOREDUCTASE COMPLEX SUBUNIT C"/>
    <property type="match status" value="1"/>
</dbReference>
<keyword evidence="3 8" id="KW-0479">Metal-binding</keyword>
<dbReference type="GO" id="GO:0022900">
    <property type="term" value="P:electron transport chain"/>
    <property type="evidence" value="ECO:0007669"/>
    <property type="project" value="UniProtKB-UniRule"/>
</dbReference>
<dbReference type="InterPro" id="IPR017896">
    <property type="entry name" value="4Fe4S_Fe-S-bd"/>
</dbReference>
<dbReference type="EMBL" id="MELK01000053">
    <property type="protein sequence ID" value="OFW55581.1"/>
    <property type="molecule type" value="Genomic_DNA"/>
</dbReference>
<reference evidence="10 11" key="1">
    <citation type="journal article" date="2016" name="Nat. Commun.">
        <title>Thousands of microbial genomes shed light on interconnected biogeochemical processes in an aquifer system.</title>
        <authorList>
            <person name="Anantharaman K."/>
            <person name="Brown C.T."/>
            <person name="Hug L.A."/>
            <person name="Sharon I."/>
            <person name="Castelle C.J."/>
            <person name="Probst A.J."/>
            <person name="Thomas B.C."/>
            <person name="Singh A."/>
            <person name="Wilkins M.J."/>
            <person name="Karaoz U."/>
            <person name="Brodie E.L."/>
            <person name="Williams K.H."/>
            <person name="Hubbard S.S."/>
            <person name="Banfield J.F."/>
        </authorList>
    </citation>
    <scope>NUCLEOTIDE SEQUENCE [LARGE SCALE GENOMIC DNA]</scope>
</reference>
<feature type="binding site" evidence="8">
    <location>
        <position position="388"/>
    </location>
    <ligand>
        <name>[4Fe-4S] cluster</name>
        <dbReference type="ChEBI" id="CHEBI:49883"/>
        <label>2</label>
    </ligand>
</feature>
<comment type="cofactor">
    <cofactor evidence="8">
        <name>[4Fe-4S] cluster</name>
        <dbReference type="ChEBI" id="CHEBI:49883"/>
    </cofactor>
    <text evidence="8">Binds 2 [4Fe-4S] clusters per subunit.</text>
</comment>
<dbReference type="InterPro" id="IPR037225">
    <property type="entry name" value="Nuo51_FMN-bd_sf"/>
</dbReference>
<evidence type="ECO:0000313" key="11">
    <source>
        <dbReference type="Proteomes" id="UP000177876"/>
    </source>
</evidence>
<evidence type="ECO:0000256" key="5">
    <source>
        <dbReference type="ARBA" id="ARBA00022982"/>
    </source>
</evidence>
<feature type="binding site" evidence="8">
    <location>
        <position position="359"/>
    </location>
    <ligand>
        <name>[4Fe-4S] cluster</name>
        <dbReference type="ChEBI" id="CHEBI:49883"/>
        <label>2</label>
    </ligand>
</feature>
<dbReference type="InterPro" id="IPR010208">
    <property type="entry name" value="Ion_transpt_RnfC/RsxC"/>
</dbReference>
<feature type="domain" description="4Fe-4S ferredoxin-type" evidence="9">
    <location>
        <begin position="339"/>
        <end position="370"/>
    </location>
</feature>
<comment type="function">
    <text evidence="8">Part of a membrane-bound complex that couples electron transfer with translocation of ions across the membrane.</text>
</comment>
<comment type="caution">
    <text evidence="10">The sequence shown here is derived from an EMBL/GenBank/DDBJ whole genome shotgun (WGS) entry which is preliminary data.</text>
</comment>
<dbReference type="InterPro" id="IPR011538">
    <property type="entry name" value="Nuo51_FMN-bd"/>
</dbReference>
<dbReference type="Pfam" id="PF10531">
    <property type="entry name" value="SLBB"/>
    <property type="match status" value="1"/>
</dbReference>
<keyword evidence="8" id="KW-1278">Translocase</keyword>
<feature type="binding site" evidence="8">
    <location>
        <position position="391"/>
    </location>
    <ligand>
        <name>[4Fe-4S] cluster</name>
        <dbReference type="ChEBI" id="CHEBI:49883"/>
        <label>2</label>
    </ligand>
</feature>
<accession>A0A1F2WFH3</accession>
<dbReference type="GO" id="GO:0046872">
    <property type="term" value="F:metal ion binding"/>
    <property type="evidence" value="ECO:0007669"/>
    <property type="project" value="UniProtKB-KW"/>
</dbReference>
<comment type="subcellular location">
    <subcellularLocation>
        <location evidence="8">Cell membrane</location>
        <topology evidence="8">Peripheral membrane protein</topology>
    </subcellularLocation>
</comment>
<dbReference type="GO" id="GO:0005886">
    <property type="term" value="C:plasma membrane"/>
    <property type="evidence" value="ECO:0007669"/>
    <property type="project" value="UniProtKB-SubCell"/>
</dbReference>
<dbReference type="NCBIfam" id="NF003454">
    <property type="entry name" value="PRK05035.1"/>
    <property type="match status" value="1"/>
</dbReference>
<organism evidence="10 11">
    <name type="scientific">Candidatus Solincola sediminis</name>
    <dbReference type="NCBI Taxonomy" id="1797199"/>
    <lineage>
        <taxon>Bacteria</taxon>
        <taxon>Bacillati</taxon>
        <taxon>Actinomycetota</taxon>
        <taxon>Candidatus Geothermincolia</taxon>
        <taxon>Candidatus Geothermincolales</taxon>
        <taxon>Candidatus Geothermincolaceae</taxon>
        <taxon>Candidatus Solincola</taxon>
    </lineage>
</organism>
<keyword evidence="8" id="KW-0472">Membrane</keyword>
<keyword evidence="2 8" id="KW-0004">4Fe-4S</keyword>
<dbReference type="Gene3D" id="3.30.70.20">
    <property type="match status" value="1"/>
</dbReference>
<feature type="binding site" evidence="8">
    <location>
        <position position="349"/>
    </location>
    <ligand>
        <name>[4Fe-4S] cluster</name>
        <dbReference type="ChEBI" id="CHEBI:49883"/>
        <label>1</label>
    </ligand>
</feature>
<dbReference type="GO" id="GO:0009055">
    <property type="term" value="F:electron transfer activity"/>
    <property type="evidence" value="ECO:0007669"/>
    <property type="project" value="InterPro"/>
</dbReference>
<keyword evidence="8" id="KW-1003">Cell membrane</keyword>
<comment type="similarity">
    <text evidence="8">Belongs to the 4Fe4S bacterial-type ferredoxin family. RnfC subfamily.</text>
</comment>
<dbReference type="GO" id="GO:0051539">
    <property type="term" value="F:4 iron, 4 sulfur cluster binding"/>
    <property type="evidence" value="ECO:0007669"/>
    <property type="project" value="UniProtKB-KW"/>
</dbReference>
<sequence>MASSQPIKAAPVPAEVIIPLSQHIGAPNEVLVSPGDKVTVGQKIGGSEAFVSAAVHSSVAGTVKSITEITGFTGAMVKAVIIESAPEQPEFEKKAGADLDAVTGDRVREIAREAGLVGMGGAAFPTHVKLAPPQDKAIDTVIINACECEPFLTCDHRLMLERASDLVSGVKLLMKAVGAKSGIVGIEANKMDAVDEVRKAAEGEPGVSVEVLEVKYPEGAEKMLIYALTGRKVPPGKLPSEVSCLVQNAGTALALYEAAAWGKPLYERVLTITGPGIKQPCNLLAKIGTPISTLVDFCGGFRGEAGKLILGGPMTGWAQKDASAPIVKGTSGVLVLTADAIDVGIEQECVRCGKCVDACPMFLLPNFIVQYTKREEWDKAEMSGALDCFECGCCSFVCPAYIPHVSYAREAKAEIAALRKR</sequence>
<dbReference type="SUPFAM" id="SSF142019">
    <property type="entry name" value="Nqo1 FMN-binding domain-like"/>
    <property type="match status" value="1"/>
</dbReference>
<gene>
    <name evidence="8" type="primary">rnfC</name>
    <name evidence="10" type="ORF">A2Y75_09420</name>
</gene>
<dbReference type="Gene3D" id="3.40.50.11540">
    <property type="entry name" value="NADH-ubiquinone oxidoreductase 51kDa subunit"/>
    <property type="match status" value="1"/>
</dbReference>
<dbReference type="PROSITE" id="PS00198">
    <property type="entry name" value="4FE4S_FER_1"/>
    <property type="match status" value="1"/>
</dbReference>
<dbReference type="Proteomes" id="UP000177876">
    <property type="component" value="Unassembled WGS sequence"/>
</dbReference>
<feature type="binding site" evidence="8">
    <location>
        <position position="398"/>
    </location>
    <ligand>
        <name>[4Fe-4S] cluster</name>
        <dbReference type="ChEBI" id="CHEBI:49883"/>
        <label>1</label>
    </ligand>
</feature>
<dbReference type="Pfam" id="PF12838">
    <property type="entry name" value="Fer4_7"/>
    <property type="match status" value="1"/>
</dbReference>
<feature type="binding site" evidence="8">
    <location>
        <position position="394"/>
    </location>
    <ligand>
        <name>[4Fe-4S] cluster</name>
        <dbReference type="ChEBI" id="CHEBI:49883"/>
        <label>2</label>
    </ligand>
</feature>
<dbReference type="Pfam" id="PF13375">
    <property type="entry name" value="RnfC_N"/>
    <property type="match status" value="1"/>
</dbReference>
<dbReference type="InterPro" id="IPR026902">
    <property type="entry name" value="RnfC_N"/>
</dbReference>
<dbReference type="AlphaFoldDB" id="A0A1F2WFH3"/>
<dbReference type="InterPro" id="IPR019554">
    <property type="entry name" value="Soluble_ligand-bd"/>
</dbReference>
<name>A0A1F2WFH3_9ACTN</name>
<dbReference type="PANTHER" id="PTHR43034:SF2">
    <property type="entry name" value="ION-TRANSLOCATING OXIDOREDUCTASE COMPLEX SUBUNIT C"/>
    <property type="match status" value="1"/>
</dbReference>
<dbReference type="PROSITE" id="PS51379">
    <property type="entry name" value="4FE4S_FER_2"/>
    <property type="match status" value="1"/>
</dbReference>
<evidence type="ECO:0000256" key="2">
    <source>
        <dbReference type="ARBA" id="ARBA00022485"/>
    </source>
</evidence>
<evidence type="ECO:0000256" key="8">
    <source>
        <dbReference type="HAMAP-Rule" id="MF_00461"/>
    </source>
</evidence>
<evidence type="ECO:0000256" key="7">
    <source>
        <dbReference type="ARBA" id="ARBA00023014"/>
    </source>
</evidence>
<evidence type="ECO:0000256" key="4">
    <source>
        <dbReference type="ARBA" id="ARBA00022737"/>
    </source>
</evidence>
<evidence type="ECO:0000256" key="3">
    <source>
        <dbReference type="ARBA" id="ARBA00022723"/>
    </source>
</evidence>
<evidence type="ECO:0000256" key="1">
    <source>
        <dbReference type="ARBA" id="ARBA00022448"/>
    </source>
</evidence>
<keyword evidence="4 8" id="KW-0677">Repeat</keyword>
<keyword evidence="7 8" id="KW-0411">Iron-sulfur</keyword>
<dbReference type="Pfam" id="PF01512">
    <property type="entry name" value="Complex1_51K"/>
    <property type="match status" value="1"/>
</dbReference>
<dbReference type="NCBIfam" id="TIGR01945">
    <property type="entry name" value="rnfC"/>
    <property type="match status" value="1"/>
</dbReference>
<feature type="binding site" evidence="8">
    <location>
        <position position="355"/>
    </location>
    <ligand>
        <name>[4Fe-4S] cluster</name>
        <dbReference type="ChEBI" id="CHEBI:49883"/>
        <label>1</label>
    </ligand>
</feature>
<feature type="binding site" evidence="8">
    <location>
        <position position="352"/>
    </location>
    <ligand>
        <name>[4Fe-4S] cluster</name>
        <dbReference type="ChEBI" id="CHEBI:49883"/>
        <label>1</label>
    </ligand>
</feature>
<evidence type="ECO:0000313" key="10">
    <source>
        <dbReference type="EMBL" id="OFW55581.1"/>
    </source>
</evidence>
<protein>
    <recommendedName>
        <fullName evidence="8">Ion-translocating oxidoreductase complex subunit C</fullName>
        <ecNumber evidence="8">7.-.-.-</ecNumber>
    </recommendedName>
    <alternativeName>
        <fullName evidence="8">Rnf electron transport complex subunit C</fullName>
    </alternativeName>
</protein>